<evidence type="ECO:0000313" key="3">
    <source>
        <dbReference type="Proteomes" id="UP000243978"/>
    </source>
</evidence>
<dbReference type="OrthoDB" id="9976863at2"/>
<organism evidence="2 3">
    <name type="scientific">Litoreibacter ponti</name>
    <dbReference type="NCBI Taxonomy" id="1510457"/>
    <lineage>
        <taxon>Bacteria</taxon>
        <taxon>Pseudomonadati</taxon>
        <taxon>Pseudomonadota</taxon>
        <taxon>Alphaproteobacteria</taxon>
        <taxon>Rhodobacterales</taxon>
        <taxon>Roseobacteraceae</taxon>
        <taxon>Litoreibacter</taxon>
    </lineage>
</organism>
<comment type="caution">
    <text evidence="2">The sequence shown here is derived from an EMBL/GenBank/DDBJ whole genome shotgun (WGS) entry which is preliminary data.</text>
</comment>
<keyword evidence="1" id="KW-0472">Membrane</keyword>
<feature type="transmembrane region" description="Helical" evidence="1">
    <location>
        <begin position="83"/>
        <end position="102"/>
    </location>
</feature>
<sequence length="104" mass="10841">MIVQLLAGIVIAAAVFAALLWSIYRAATTRGRTRLIAVLLGLSTILGMASISLNQPGIAVMAGGACLIFGLYGVWAEDRWSKLLPFAQAVFGLALIAGLPWGGL</sequence>
<dbReference type="AlphaFoldDB" id="A0A2T6BHS7"/>
<keyword evidence="1" id="KW-0812">Transmembrane</keyword>
<dbReference type="EMBL" id="QBKS01000001">
    <property type="protein sequence ID" value="PTX55618.1"/>
    <property type="molecule type" value="Genomic_DNA"/>
</dbReference>
<dbReference type="RefSeq" id="WP_107843893.1">
    <property type="nucleotide sequence ID" value="NZ_QBKS01000001.1"/>
</dbReference>
<feature type="transmembrane region" description="Helical" evidence="1">
    <location>
        <begin position="35"/>
        <end position="52"/>
    </location>
</feature>
<dbReference type="Proteomes" id="UP000243978">
    <property type="component" value="Unassembled WGS sequence"/>
</dbReference>
<feature type="transmembrane region" description="Helical" evidence="1">
    <location>
        <begin position="58"/>
        <end position="76"/>
    </location>
</feature>
<feature type="transmembrane region" description="Helical" evidence="1">
    <location>
        <begin position="6"/>
        <end position="23"/>
    </location>
</feature>
<proteinExistence type="predicted"/>
<protein>
    <submittedName>
        <fullName evidence="2">Uncharacterized protein</fullName>
    </submittedName>
</protein>
<evidence type="ECO:0000256" key="1">
    <source>
        <dbReference type="SAM" id="Phobius"/>
    </source>
</evidence>
<keyword evidence="1" id="KW-1133">Transmembrane helix</keyword>
<reference evidence="2 3" key="1">
    <citation type="submission" date="2018-04" db="EMBL/GenBank/DDBJ databases">
        <title>Genomic Encyclopedia of Archaeal and Bacterial Type Strains, Phase II (KMG-II): from individual species to whole genera.</title>
        <authorList>
            <person name="Goeker M."/>
        </authorList>
    </citation>
    <scope>NUCLEOTIDE SEQUENCE [LARGE SCALE GENOMIC DNA]</scope>
    <source>
        <strain evidence="2 3">DSM 100977</strain>
    </source>
</reference>
<keyword evidence="3" id="KW-1185">Reference proteome</keyword>
<name>A0A2T6BHS7_9RHOB</name>
<accession>A0A2T6BHS7</accession>
<gene>
    <name evidence="2" type="ORF">C8N43_0257</name>
</gene>
<evidence type="ECO:0000313" key="2">
    <source>
        <dbReference type="EMBL" id="PTX55618.1"/>
    </source>
</evidence>